<dbReference type="SUPFAM" id="SSF51206">
    <property type="entry name" value="cAMP-binding domain-like"/>
    <property type="match status" value="1"/>
</dbReference>
<dbReference type="EMBL" id="JACKXE010000001">
    <property type="protein sequence ID" value="MBB6629334.1"/>
    <property type="molecule type" value="Genomic_DNA"/>
</dbReference>
<accession>A0A7X0RJ80</accession>
<evidence type="ECO:0000256" key="5">
    <source>
        <dbReference type="ARBA" id="ARBA00023136"/>
    </source>
</evidence>
<feature type="transmembrane region" description="Helical" evidence="6">
    <location>
        <begin position="30"/>
        <end position="52"/>
    </location>
</feature>
<dbReference type="AlphaFoldDB" id="A0A7X0RJ80"/>
<dbReference type="Proteomes" id="UP000523955">
    <property type="component" value="Unassembled WGS sequence"/>
</dbReference>
<evidence type="ECO:0000256" key="2">
    <source>
        <dbReference type="ARBA" id="ARBA00022475"/>
    </source>
</evidence>
<feature type="transmembrane region" description="Helical" evidence="6">
    <location>
        <begin position="250"/>
        <end position="270"/>
    </location>
</feature>
<dbReference type="InterPro" id="IPR000595">
    <property type="entry name" value="cNMP-bd_dom"/>
</dbReference>
<evidence type="ECO:0000256" key="1">
    <source>
        <dbReference type="ARBA" id="ARBA00004651"/>
    </source>
</evidence>
<feature type="domain" description="Cyclic nucleotide-binding" evidence="7">
    <location>
        <begin position="442"/>
        <end position="541"/>
    </location>
</feature>
<dbReference type="GO" id="GO:0022857">
    <property type="term" value="F:transmembrane transporter activity"/>
    <property type="evidence" value="ECO:0007669"/>
    <property type="project" value="InterPro"/>
</dbReference>
<dbReference type="PRINTS" id="PR00103">
    <property type="entry name" value="CAMPKINASE"/>
</dbReference>
<dbReference type="Gene3D" id="2.60.120.10">
    <property type="entry name" value="Jelly Rolls"/>
    <property type="match status" value="1"/>
</dbReference>
<dbReference type="RefSeq" id="WP_185254299.1">
    <property type="nucleotide sequence ID" value="NZ_JACKXE010000001.1"/>
</dbReference>
<keyword evidence="2" id="KW-1003">Cell membrane</keyword>
<dbReference type="Gene3D" id="1.20.1250.20">
    <property type="entry name" value="MFS general substrate transporter like domains"/>
    <property type="match status" value="1"/>
</dbReference>
<dbReference type="SMART" id="SM00100">
    <property type="entry name" value="cNMP"/>
    <property type="match status" value="1"/>
</dbReference>
<evidence type="ECO:0000313" key="8">
    <source>
        <dbReference type="EMBL" id="MBB6629334.1"/>
    </source>
</evidence>
<dbReference type="PROSITE" id="PS00889">
    <property type="entry name" value="CNMP_BINDING_2"/>
    <property type="match status" value="1"/>
</dbReference>
<comment type="caution">
    <text evidence="8">The sequence shown here is derived from an EMBL/GenBank/DDBJ whole genome shotgun (WGS) entry which is preliminary data.</text>
</comment>
<dbReference type="InterPro" id="IPR036259">
    <property type="entry name" value="MFS_trans_sf"/>
</dbReference>
<dbReference type="PROSITE" id="PS50042">
    <property type="entry name" value="CNMP_BINDING_3"/>
    <property type="match status" value="1"/>
</dbReference>
<keyword evidence="5 6" id="KW-0472">Membrane</keyword>
<keyword evidence="4 6" id="KW-1133">Transmembrane helix</keyword>
<dbReference type="PANTHER" id="PTHR23513:SF6">
    <property type="entry name" value="MAJOR FACILITATOR SUPERFAMILY ASSOCIATED DOMAIN-CONTAINING PROTEIN"/>
    <property type="match status" value="1"/>
</dbReference>
<evidence type="ECO:0000259" key="7">
    <source>
        <dbReference type="PROSITE" id="PS50042"/>
    </source>
</evidence>
<dbReference type="CDD" id="cd00038">
    <property type="entry name" value="CAP_ED"/>
    <property type="match status" value="1"/>
</dbReference>
<keyword evidence="3 6" id="KW-0812">Transmembrane</keyword>
<reference evidence="8 9" key="1">
    <citation type="submission" date="2020-08" db="EMBL/GenBank/DDBJ databases">
        <authorList>
            <person name="Seo M.-J."/>
        </authorList>
    </citation>
    <scope>NUCLEOTIDE SEQUENCE [LARGE SCALE GENOMIC DNA]</scope>
    <source>
        <strain evidence="8 9">KIGAM211</strain>
    </source>
</reference>
<evidence type="ECO:0000256" key="4">
    <source>
        <dbReference type="ARBA" id="ARBA00022989"/>
    </source>
</evidence>
<evidence type="ECO:0000313" key="9">
    <source>
        <dbReference type="Proteomes" id="UP000523955"/>
    </source>
</evidence>
<comment type="subcellular location">
    <subcellularLocation>
        <location evidence="1">Cell membrane</location>
        <topology evidence="1">Multi-pass membrane protein</topology>
    </subcellularLocation>
</comment>
<dbReference type="Pfam" id="PF00027">
    <property type="entry name" value="cNMP_binding"/>
    <property type="match status" value="1"/>
</dbReference>
<feature type="transmembrane region" description="Helical" evidence="6">
    <location>
        <begin position="58"/>
        <end position="81"/>
    </location>
</feature>
<gene>
    <name evidence="8" type="ORF">H5V45_18550</name>
</gene>
<name>A0A7X0RJ80_9ACTN</name>
<dbReference type="PANTHER" id="PTHR23513">
    <property type="entry name" value="INTEGRAL MEMBRANE EFFLUX PROTEIN-RELATED"/>
    <property type="match status" value="1"/>
</dbReference>
<feature type="transmembrane region" description="Helical" evidence="6">
    <location>
        <begin position="282"/>
        <end position="302"/>
    </location>
</feature>
<evidence type="ECO:0000256" key="3">
    <source>
        <dbReference type="ARBA" id="ARBA00022692"/>
    </source>
</evidence>
<sequence>MAESTAQPEVTARESLRRVLANKDLRRVQLAFLGSGMGDWAYGTAVTVWAYSVGGATAVGIFSAVRFVTIAVAAPLGAVVADRVPRKAFMMATDAIRAVLVAVAATSMGLGGPPMVVYVLAVVAGMVGAPFRSAQAGLIPRLVSRPEELTSSNAVAANLENVIGFAGPALGALLVGTVNVEAALWFNVATFVWSLALVAAITVPPAAATAADAAGSGADTDETDEDDETFLQELTAGFTTIGRDRDLRMVCGLAGAQGFVWGTLTVYMVIVSVTMLDAGAAGVGYLNAVLGVGAVVGGVVILTRTAKSRLAGDMAIGVIGWALPLLLMAAVPGPVTAVAALALIGLMDPWVNVGLDTIPQRIVHDRVLSRVFAAVDSAMVAAVAAGAAVAPLLIAWLGFRPSLAVVGGVVAAYTLSTLPRVRRLDARLAEPAHLPLLREVAVLAPLAPPTLEALAHRCEPMRAEAGVVVVREGDVSDRFYVIVSGRVEVTQGDRVLRVEERGDVFGEIGLLRDVPRTATVTALETTELLALDRAAFLEAVGGGAAGSAEARVVAEDLVSRRLGV</sequence>
<dbReference type="GO" id="GO:0005886">
    <property type="term" value="C:plasma membrane"/>
    <property type="evidence" value="ECO:0007669"/>
    <property type="project" value="UniProtKB-SubCell"/>
</dbReference>
<dbReference type="Pfam" id="PF07690">
    <property type="entry name" value="MFS_1"/>
    <property type="match status" value="1"/>
</dbReference>
<dbReference type="InterPro" id="IPR018490">
    <property type="entry name" value="cNMP-bd_dom_sf"/>
</dbReference>
<keyword evidence="9" id="KW-1185">Reference proteome</keyword>
<feature type="transmembrane region" description="Helical" evidence="6">
    <location>
        <begin position="314"/>
        <end position="331"/>
    </location>
</feature>
<dbReference type="CDD" id="cd06173">
    <property type="entry name" value="MFS_MefA_like"/>
    <property type="match status" value="1"/>
</dbReference>
<feature type="transmembrane region" description="Helical" evidence="6">
    <location>
        <begin position="182"/>
        <end position="203"/>
    </location>
</feature>
<dbReference type="InterPro" id="IPR014710">
    <property type="entry name" value="RmlC-like_jellyroll"/>
</dbReference>
<dbReference type="InterPro" id="IPR011701">
    <property type="entry name" value="MFS"/>
</dbReference>
<dbReference type="InterPro" id="IPR018488">
    <property type="entry name" value="cNMP-bd_CS"/>
</dbReference>
<organism evidence="8 9">
    <name type="scientific">Nocardioides luti</name>
    <dbReference type="NCBI Taxonomy" id="2761101"/>
    <lineage>
        <taxon>Bacteria</taxon>
        <taxon>Bacillati</taxon>
        <taxon>Actinomycetota</taxon>
        <taxon>Actinomycetes</taxon>
        <taxon>Propionibacteriales</taxon>
        <taxon>Nocardioidaceae</taxon>
        <taxon>Nocardioides</taxon>
    </lineage>
</organism>
<proteinExistence type="predicted"/>
<evidence type="ECO:0000256" key="6">
    <source>
        <dbReference type="SAM" id="Phobius"/>
    </source>
</evidence>
<protein>
    <submittedName>
        <fullName evidence="8">MFS transporter</fullName>
    </submittedName>
</protein>
<dbReference type="SUPFAM" id="SSF103473">
    <property type="entry name" value="MFS general substrate transporter"/>
    <property type="match status" value="1"/>
</dbReference>